<accession>A0A1M7H6R8</accession>
<protein>
    <submittedName>
        <fullName evidence="1">TonB dependent receptor</fullName>
    </submittedName>
</protein>
<dbReference type="AlphaFoldDB" id="A0A1M7H6R8"/>
<evidence type="ECO:0000313" key="2">
    <source>
        <dbReference type="Proteomes" id="UP000190235"/>
    </source>
</evidence>
<gene>
    <name evidence="1" type="ORF">SAMN05878281_0006</name>
</gene>
<dbReference type="SUPFAM" id="SSF56935">
    <property type="entry name" value="Porins"/>
    <property type="match status" value="1"/>
</dbReference>
<reference evidence="2" key="1">
    <citation type="submission" date="2016-11" db="EMBL/GenBank/DDBJ databases">
        <authorList>
            <person name="Varghese N."/>
            <person name="Submissions S."/>
        </authorList>
    </citation>
    <scope>NUCLEOTIDE SEQUENCE [LARGE SCALE GENOMIC DNA]</scope>
    <source>
        <strain evidence="2">ACAM 48</strain>
    </source>
</reference>
<dbReference type="Proteomes" id="UP000190235">
    <property type="component" value="Chromosome I"/>
</dbReference>
<organism evidence="1 2">
    <name type="scientific">Salegentibacter salegens</name>
    <dbReference type="NCBI Taxonomy" id="143223"/>
    <lineage>
        <taxon>Bacteria</taxon>
        <taxon>Pseudomonadati</taxon>
        <taxon>Bacteroidota</taxon>
        <taxon>Flavobacteriia</taxon>
        <taxon>Flavobacteriales</taxon>
        <taxon>Flavobacteriaceae</taxon>
        <taxon>Salegentibacter</taxon>
    </lineage>
</organism>
<sequence>MKKIIDYDTRPFNYTDRVLNSWDGEGSTNSIPRVSFSDNGSSRVSDIFVEDASYLRLKNVELGYSLNLQESLGIDNVRLYVSGQNIFTVTDYSGLDPESTALIDYGTYPQSLTLMFGVNASL</sequence>
<dbReference type="EMBL" id="LT670848">
    <property type="protein sequence ID" value="SHM24274.1"/>
    <property type="molecule type" value="Genomic_DNA"/>
</dbReference>
<proteinExistence type="predicted"/>
<dbReference type="STRING" id="143223.SAMN05878281_0006"/>
<evidence type="ECO:0000313" key="1">
    <source>
        <dbReference type="EMBL" id="SHM24274.1"/>
    </source>
</evidence>
<keyword evidence="1" id="KW-0675">Receptor</keyword>
<dbReference type="RefSeq" id="WP_197686281.1">
    <property type="nucleotide sequence ID" value="NZ_LT670848.1"/>
</dbReference>
<name>A0A1M7H6R8_9FLAO</name>
<keyword evidence="2" id="KW-1185">Reference proteome</keyword>